<dbReference type="EMBL" id="MU827359">
    <property type="protein sequence ID" value="KAJ7351684.1"/>
    <property type="molecule type" value="Genomic_DNA"/>
</dbReference>
<feature type="compositionally biased region" description="Polar residues" evidence="2">
    <location>
        <begin position="341"/>
        <end position="353"/>
    </location>
</feature>
<feature type="region of interest" description="Disordered" evidence="2">
    <location>
        <begin position="86"/>
        <end position="196"/>
    </location>
</feature>
<feature type="compositionally biased region" description="Polar residues" evidence="2">
    <location>
        <begin position="260"/>
        <end position="278"/>
    </location>
</feature>
<feature type="region of interest" description="Disordered" evidence="2">
    <location>
        <begin position="1"/>
        <end position="32"/>
    </location>
</feature>
<evidence type="ECO:0000256" key="1">
    <source>
        <dbReference type="RuleBase" id="RU362114"/>
    </source>
</evidence>
<dbReference type="Proteomes" id="UP001163046">
    <property type="component" value="Unassembled WGS sequence"/>
</dbReference>
<evidence type="ECO:0000259" key="3">
    <source>
        <dbReference type="PROSITE" id="PS51059"/>
    </source>
</evidence>
<feature type="compositionally biased region" description="Basic and acidic residues" evidence="2">
    <location>
        <begin position="97"/>
        <end position="116"/>
    </location>
</feature>
<reference evidence="4" key="1">
    <citation type="submission" date="2023-01" db="EMBL/GenBank/DDBJ databases">
        <title>Genome assembly of the deep-sea coral Lophelia pertusa.</title>
        <authorList>
            <person name="Herrera S."/>
            <person name="Cordes E."/>
        </authorList>
    </citation>
    <scope>NUCLEOTIDE SEQUENCE</scope>
    <source>
        <strain evidence="4">USNM1676648</strain>
        <tissue evidence="4">Polyp</tissue>
    </source>
</reference>
<evidence type="ECO:0000313" key="5">
    <source>
        <dbReference type="Proteomes" id="UP001163046"/>
    </source>
</evidence>
<name>A0A9W9YI87_9CNID</name>
<dbReference type="InterPro" id="IPR012317">
    <property type="entry name" value="Poly(ADP-ribose)pol_cat_dom"/>
</dbReference>
<dbReference type="EC" id="2.4.2.-" evidence="1"/>
<proteinExistence type="predicted"/>
<organism evidence="4 5">
    <name type="scientific">Desmophyllum pertusum</name>
    <dbReference type="NCBI Taxonomy" id="174260"/>
    <lineage>
        <taxon>Eukaryota</taxon>
        <taxon>Metazoa</taxon>
        <taxon>Cnidaria</taxon>
        <taxon>Anthozoa</taxon>
        <taxon>Hexacorallia</taxon>
        <taxon>Scleractinia</taxon>
        <taxon>Caryophylliina</taxon>
        <taxon>Caryophylliidae</taxon>
        <taxon>Desmophyllum</taxon>
    </lineage>
</organism>
<feature type="compositionally biased region" description="Low complexity" evidence="2">
    <location>
        <begin position="8"/>
        <end position="30"/>
    </location>
</feature>
<dbReference type="GO" id="GO:1990404">
    <property type="term" value="F:NAD+-protein mono-ADP-ribosyltransferase activity"/>
    <property type="evidence" value="ECO:0007669"/>
    <property type="project" value="TreeGrafter"/>
</dbReference>
<keyword evidence="1" id="KW-0808">Transferase</keyword>
<evidence type="ECO:0000313" key="4">
    <source>
        <dbReference type="EMBL" id="KAJ7351684.1"/>
    </source>
</evidence>
<dbReference type="PANTHER" id="PTHR45740:SF2">
    <property type="entry name" value="POLY [ADP-RIBOSE] POLYMERASE"/>
    <property type="match status" value="1"/>
</dbReference>
<dbReference type="OrthoDB" id="6133115at2759"/>
<feature type="domain" description="PARP catalytic" evidence="3">
    <location>
        <begin position="515"/>
        <end position="711"/>
    </location>
</feature>
<feature type="region of interest" description="Disordered" evidence="2">
    <location>
        <begin position="325"/>
        <end position="353"/>
    </location>
</feature>
<accession>A0A9W9YI87</accession>
<dbReference type="Pfam" id="PF00644">
    <property type="entry name" value="PARP"/>
    <property type="match status" value="1"/>
</dbReference>
<dbReference type="PANTHER" id="PTHR45740">
    <property type="entry name" value="POLY [ADP-RIBOSE] POLYMERASE"/>
    <property type="match status" value="1"/>
</dbReference>
<feature type="region of interest" description="Disordered" evidence="2">
    <location>
        <begin position="256"/>
        <end position="290"/>
    </location>
</feature>
<feature type="compositionally biased region" description="Polar residues" evidence="2">
    <location>
        <begin position="130"/>
        <end position="145"/>
    </location>
</feature>
<protein>
    <recommendedName>
        <fullName evidence="1">Poly [ADP-ribose] polymerase</fullName>
        <shortName evidence="1">PARP</shortName>
        <ecNumber evidence="1">2.4.2.-</ecNumber>
    </recommendedName>
</protein>
<gene>
    <name evidence="4" type="ORF">OS493_036099</name>
</gene>
<feature type="compositionally biased region" description="Low complexity" evidence="2">
    <location>
        <begin position="153"/>
        <end position="164"/>
    </location>
</feature>
<dbReference type="InterPro" id="IPR051712">
    <property type="entry name" value="ARTD-AVP"/>
</dbReference>
<dbReference type="GO" id="GO:0003950">
    <property type="term" value="F:NAD+ poly-ADP-ribosyltransferase activity"/>
    <property type="evidence" value="ECO:0007669"/>
    <property type="project" value="UniProtKB-UniRule"/>
</dbReference>
<dbReference type="AlphaFoldDB" id="A0A9W9YI87"/>
<keyword evidence="5" id="KW-1185">Reference proteome</keyword>
<sequence length="711" mass="77951">MQQSTPFDSMSSSSSAASDTSNRSNSDASSGYRFKDDLASLSEMFPACDINMLKNYLEIVGDSPDYMSIVVNMLLIDVDNTSGLNYGQNSTQQQQDGLKRKTDADEDRKLQNKDQSETVASPSKLMRVDMNSNETACASSPSEVSRASRIFGSNTSETLSSLNTKGEPSSSKSDKIEAGSSRSPVHLSCTKPSASVDEDSEIVFVKSVASPPKQSFYRTSEHSNGRNGICIRHKGGILHPSMNKPKKLQIVEIDTDEGKGSSSVQSTPDKKQSTTSLSPRRKGLRTSKTCTTTATATMDADDSNLKSCTSTGLSISKDKLTVNPSMVNSLESSGPAEPTQAEETTASNHTSCEGSSVAAALSDLEILKKVFPDADPTHISSLLDKRADKPNRVALVGKELGNNPGAQEQDMKKKVVPCATWFWESEGGKLVQFTDSECNALEKAFNSCGPHHPRSVHVKDIKLPGSIKCFKVNFLEMRMACESGQKTVILRVPGGSEEKKEIGGKSLIPQEALTVPSDWQKQSGNAELISLLPGTAEWEHVQRSLKRSLKPAQVCDIQRVQNKWLYRKYAIQRHLMKDKNGPTCINEKELFHGTRQKDPEVIWTGEDGFDMRYSADGMWGRGTYFATEAKYCHHGFVHRDVRTQQFQLFLAHVLTGDSVSLPPDSSIKMPPVKRGSNIRHDSVNGVTNGCSVYILYKLDMAYPAYLITYTL</sequence>
<keyword evidence="1" id="KW-0520">NAD</keyword>
<dbReference type="SUPFAM" id="SSF56399">
    <property type="entry name" value="ADP-ribosylation"/>
    <property type="match status" value="1"/>
</dbReference>
<evidence type="ECO:0000256" key="2">
    <source>
        <dbReference type="SAM" id="MobiDB-lite"/>
    </source>
</evidence>
<keyword evidence="1" id="KW-0328">Glycosyltransferase</keyword>
<dbReference type="GO" id="GO:0005634">
    <property type="term" value="C:nucleus"/>
    <property type="evidence" value="ECO:0007669"/>
    <property type="project" value="TreeGrafter"/>
</dbReference>
<dbReference type="PROSITE" id="PS51059">
    <property type="entry name" value="PARP_CATALYTIC"/>
    <property type="match status" value="1"/>
</dbReference>
<comment type="caution">
    <text evidence="4">The sequence shown here is derived from an EMBL/GenBank/DDBJ whole genome shotgun (WGS) entry which is preliminary data.</text>
</comment>
<feature type="compositionally biased region" description="Polar residues" evidence="2">
    <location>
        <begin position="86"/>
        <end position="96"/>
    </location>
</feature>
<dbReference type="Gene3D" id="3.90.228.10">
    <property type="match status" value="1"/>
</dbReference>